<comment type="caution">
    <text evidence="2">The sequence shown here is derived from an EMBL/GenBank/DDBJ whole genome shotgun (WGS) entry which is preliminary data.</text>
</comment>
<feature type="transmembrane region" description="Helical" evidence="1">
    <location>
        <begin position="105"/>
        <end position="125"/>
    </location>
</feature>
<keyword evidence="1" id="KW-0812">Transmembrane</keyword>
<sequence>MVESIEWLRLLIVDHRSLEYIIIFFGAAFGGEVAMIAFGFLAAQGVFPLHLLFVVSFFGTLSSDLLYFSIGRTKIAGKFFSHRFTNSTINLITEAVRKVSRGSHFVALLLANFMIASRIILIMYVSKTDIKFGRFIYYESISLILWLLVITAIGFFSGIGFTYYSNILENIYAGIGYILLMFILIIIFQLWIKRIFTKEGKEIIEGKNMV</sequence>
<evidence type="ECO:0000256" key="1">
    <source>
        <dbReference type="SAM" id="Phobius"/>
    </source>
</evidence>
<dbReference type="Proteomes" id="UP000176187">
    <property type="component" value="Unassembled WGS sequence"/>
</dbReference>
<keyword evidence="1" id="KW-0472">Membrane</keyword>
<feature type="transmembrane region" description="Helical" evidence="1">
    <location>
        <begin position="171"/>
        <end position="192"/>
    </location>
</feature>
<keyword evidence="1" id="KW-1133">Transmembrane helix</keyword>
<evidence type="ECO:0008006" key="4">
    <source>
        <dbReference type="Google" id="ProtNLM"/>
    </source>
</evidence>
<organism evidence="2 3">
    <name type="scientific">Candidatus Nomurabacteria bacterium RIFCSPLOWO2_01_FULL_41_12</name>
    <dbReference type="NCBI Taxonomy" id="1801774"/>
    <lineage>
        <taxon>Bacteria</taxon>
        <taxon>Candidatus Nomuraibacteriota</taxon>
    </lineage>
</organism>
<feature type="transmembrane region" description="Helical" evidence="1">
    <location>
        <begin position="20"/>
        <end position="42"/>
    </location>
</feature>
<evidence type="ECO:0000313" key="3">
    <source>
        <dbReference type="Proteomes" id="UP000176187"/>
    </source>
</evidence>
<gene>
    <name evidence="2" type="ORF">A3A05_00065</name>
</gene>
<proteinExistence type="predicted"/>
<dbReference type="EMBL" id="MFUY01000004">
    <property type="protein sequence ID" value="OGI86509.1"/>
    <property type="molecule type" value="Genomic_DNA"/>
</dbReference>
<dbReference type="STRING" id="1801774.A3A05_00065"/>
<name>A0A1F6WXA7_9BACT</name>
<feature type="transmembrane region" description="Helical" evidence="1">
    <location>
        <begin position="49"/>
        <end position="70"/>
    </location>
</feature>
<feature type="transmembrane region" description="Helical" evidence="1">
    <location>
        <begin position="137"/>
        <end position="159"/>
    </location>
</feature>
<protein>
    <recommendedName>
        <fullName evidence="4">DedA family protein</fullName>
    </recommendedName>
</protein>
<accession>A0A1F6WXA7</accession>
<reference evidence="2 3" key="1">
    <citation type="journal article" date="2016" name="Nat. Commun.">
        <title>Thousands of microbial genomes shed light on interconnected biogeochemical processes in an aquifer system.</title>
        <authorList>
            <person name="Anantharaman K."/>
            <person name="Brown C.T."/>
            <person name="Hug L.A."/>
            <person name="Sharon I."/>
            <person name="Castelle C.J."/>
            <person name="Probst A.J."/>
            <person name="Thomas B.C."/>
            <person name="Singh A."/>
            <person name="Wilkins M.J."/>
            <person name="Karaoz U."/>
            <person name="Brodie E.L."/>
            <person name="Williams K.H."/>
            <person name="Hubbard S.S."/>
            <person name="Banfield J.F."/>
        </authorList>
    </citation>
    <scope>NUCLEOTIDE SEQUENCE [LARGE SCALE GENOMIC DNA]</scope>
</reference>
<dbReference type="AlphaFoldDB" id="A0A1F6WXA7"/>
<evidence type="ECO:0000313" key="2">
    <source>
        <dbReference type="EMBL" id="OGI86509.1"/>
    </source>
</evidence>